<evidence type="ECO:0000256" key="1">
    <source>
        <dbReference type="SAM" id="MobiDB-lite"/>
    </source>
</evidence>
<proteinExistence type="predicted"/>
<organism evidence="2 3">
    <name type="scientific">Citrullus colocynthis</name>
    <name type="common">colocynth</name>
    <dbReference type="NCBI Taxonomy" id="252529"/>
    <lineage>
        <taxon>Eukaryota</taxon>
        <taxon>Viridiplantae</taxon>
        <taxon>Streptophyta</taxon>
        <taxon>Embryophyta</taxon>
        <taxon>Tracheophyta</taxon>
        <taxon>Spermatophyta</taxon>
        <taxon>Magnoliopsida</taxon>
        <taxon>eudicotyledons</taxon>
        <taxon>Gunneridae</taxon>
        <taxon>Pentapetalae</taxon>
        <taxon>rosids</taxon>
        <taxon>fabids</taxon>
        <taxon>Cucurbitales</taxon>
        <taxon>Cucurbitaceae</taxon>
        <taxon>Benincaseae</taxon>
        <taxon>Citrullus</taxon>
    </lineage>
</organism>
<dbReference type="Pfam" id="PF00428">
    <property type="entry name" value="Ribosomal_60s"/>
    <property type="match status" value="1"/>
</dbReference>
<dbReference type="PANTHER" id="PTHR47207:SF2">
    <property type="entry name" value="LARGE RIBOSOMAL SUBUNIT PROTEIN P3Y-RELATED"/>
    <property type="match status" value="1"/>
</dbReference>
<sequence length="163" mass="16699">MMVSSVNIKTTHNPPKRAVHSQLSPFSSYFSSSKIPIRRSNMGVFTFVCRSSGGKWTANQYSGDLEGSADSTYELQRKLVQSALSVDSSGGVQSSFSLITPTSAVFQVIVGGGSGGGFIGGGGGAAAAPAGGDAPAAAEAPAEKKEDVKEESDDDDLGLSLFD</sequence>
<gene>
    <name evidence="2" type="ORF">CITCOLO1_LOCUS18085</name>
</gene>
<dbReference type="PANTHER" id="PTHR47207">
    <property type="entry name" value="60S ACIDIC RIBOSOMAL PROTEIN P3-1-RELATED"/>
    <property type="match status" value="1"/>
</dbReference>
<protein>
    <recommendedName>
        <fullName evidence="4">60S acidic ribosomal protein P3</fullName>
    </recommendedName>
</protein>
<name>A0ABP0YZ50_9ROSI</name>
<evidence type="ECO:0008006" key="4">
    <source>
        <dbReference type="Google" id="ProtNLM"/>
    </source>
</evidence>
<dbReference type="Proteomes" id="UP001642487">
    <property type="component" value="Chromosome 7"/>
</dbReference>
<feature type="compositionally biased region" description="Low complexity" evidence="1">
    <location>
        <begin position="126"/>
        <end position="140"/>
    </location>
</feature>
<dbReference type="InterPro" id="IPR044252">
    <property type="entry name" value="RPP3"/>
</dbReference>
<keyword evidence="3" id="KW-1185">Reference proteome</keyword>
<reference evidence="2 3" key="1">
    <citation type="submission" date="2024-03" db="EMBL/GenBank/DDBJ databases">
        <authorList>
            <person name="Gkanogiannis A."/>
            <person name="Becerra Lopez-Lavalle L."/>
        </authorList>
    </citation>
    <scope>NUCLEOTIDE SEQUENCE [LARGE SCALE GENOMIC DNA]</scope>
</reference>
<dbReference type="EMBL" id="OZ021741">
    <property type="protein sequence ID" value="CAK9325813.1"/>
    <property type="molecule type" value="Genomic_DNA"/>
</dbReference>
<feature type="region of interest" description="Disordered" evidence="1">
    <location>
        <begin position="121"/>
        <end position="163"/>
    </location>
</feature>
<accession>A0ABP0YZ50</accession>
<evidence type="ECO:0000313" key="3">
    <source>
        <dbReference type="Proteomes" id="UP001642487"/>
    </source>
</evidence>
<evidence type="ECO:0000313" key="2">
    <source>
        <dbReference type="EMBL" id="CAK9325813.1"/>
    </source>
</evidence>